<reference evidence="2" key="1">
    <citation type="journal article" date="2014" name="Int. J. Syst. Evol. Microbiol.">
        <title>Complete genome sequence of Corynebacterium casei LMG S-19264T (=DSM 44701T), isolated from a smear-ripened cheese.</title>
        <authorList>
            <consortium name="US DOE Joint Genome Institute (JGI-PGF)"/>
            <person name="Walter F."/>
            <person name="Albersmeier A."/>
            <person name="Kalinowski J."/>
            <person name="Ruckert C."/>
        </authorList>
    </citation>
    <scope>NUCLEOTIDE SEQUENCE</scope>
    <source>
        <strain evidence="2">JCM 4646</strain>
    </source>
</reference>
<dbReference type="EMBL" id="BNBO01000056">
    <property type="protein sequence ID" value="GHH82050.1"/>
    <property type="molecule type" value="Genomic_DNA"/>
</dbReference>
<evidence type="ECO:0000256" key="1">
    <source>
        <dbReference type="SAM" id="MobiDB-lite"/>
    </source>
</evidence>
<reference evidence="2" key="2">
    <citation type="submission" date="2020-09" db="EMBL/GenBank/DDBJ databases">
        <authorList>
            <person name="Sun Q."/>
            <person name="Ohkuma M."/>
        </authorList>
    </citation>
    <scope>NUCLEOTIDE SEQUENCE</scope>
    <source>
        <strain evidence="2">JCM 4646</strain>
    </source>
</reference>
<sequence length="100" mass="10517">MHFAGALTTLDVWEPQPAQAMEPGGSGATAQGFRHGLRRAVRPSDTAVGGRIRRTAVCEGRFASVRPARGRRGRPLPCDGITWAPSLVPILGEGASAGER</sequence>
<comment type="caution">
    <text evidence="2">The sequence shown here is derived from an EMBL/GenBank/DDBJ whole genome shotgun (WGS) entry which is preliminary data.</text>
</comment>
<proteinExistence type="predicted"/>
<protein>
    <submittedName>
        <fullName evidence="2">Uncharacterized protein</fullName>
    </submittedName>
</protein>
<dbReference type="AlphaFoldDB" id="A0A919GDP6"/>
<evidence type="ECO:0000313" key="2">
    <source>
        <dbReference type="EMBL" id="GHH82050.1"/>
    </source>
</evidence>
<keyword evidence="3" id="KW-1185">Reference proteome</keyword>
<gene>
    <name evidence="2" type="ORF">GCM10018781_66220</name>
</gene>
<feature type="region of interest" description="Disordered" evidence="1">
    <location>
        <begin position="16"/>
        <end position="37"/>
    </location>
</feature>
<organism evidence="2 3">
    <name type="scientific">Kitasatospora indigofera</name>
    <dbReference type="NCBI Taxonomy" id="67307"/>
    <lineage>
        <taxon>Bacteria</taxon>
        <taxon>Bacillati</taxon>
        <taxon>Actinomycetota</taxon>
        <taxon>Actinomycetes</taxon>
        <taxon>Kitasatosporales</taxon>
        <taxon>Streptomycetaceae</taxon>
        <taxon>Kitasatospora</taxon>
    </lineage>
</organism>
<name>A0A919GDP6_9ACTN</name>
<dbReference type="Proteomes" id="UP000617734">
    <property type="component" value="Unassembled WGS sequence"/>
</dbReference>
<evidence type="ECO:0000313" key="3">
    <source>
        <dbReference type="Proteomes" id="UP000617734"/>
    </source>
</evidence>
<accession>A0A919GDP6</accession>